<dbReference type="AlphaFoldDB" id="A0A813KWI6"/>
<organism evidence="1 2">
    <name type="scientific">Polarella glacialis</name>
    <name type="common">Dinoflagellate</name>
    <dbReference type="NCBI Taxonomy" id="89957"/>
    <lineage>
        <taxon>Eukaryota</taxon>
        <taxon>Sar</taxon>
        <taxon>Alveolata</taxon>
        <taxon>Dinophyceae</taxon>
        <taxon>Suessiales</taxon>
        <taxon>Suessiaceae</taxon>
        <taxon>Polarella</taxon>
    </lineage>
</organism>
<proteinExistence type="predicted"/>
<comment type="caution">
    <text evidence="1">The sequence shown here is derived from an EMBL/GenBank/DDBJ whole genome shotgun (WGS) entry which is preliminary data.</text>
</comment>
<reference evidence="1" key="1">
    <citation type="submission" date="2021-02" db="EMBL/GenBank/DDBJ databases">
        <authorList>
            <person name="Dougan E. K."/>
            <person name="Rhodes N."/>
            <person name="Thang M."/>
            <person name="Chan C."/>
        </authorList>
    </citation>
    <scope>NUCLEOTIDE SEQUENCE</scope>
</reference>
<dbReference type="EMBL" id="CAJNNW010033015">
    <property type="protein sequence ID" value="CAE8716663.1"/>
    <property type="molecule type" value="Genomic_DNA"/>
</dbReference>
<gene>
    <name evidence="1" type="ORF">PGLA2088_LOCUS39152</name>
</gene>
<evidence type="ECO:0000313" key="2">
    <source>
        <dbReference type="Proteomes" id="UP000626109"/>
    </source>
</evidence>
<protein>
    <submittedName>
        <fullName evidence="1">Uncharacterized protein</fullName>
    </submittedName>
</protein>
<name>A0A813KWI6_POLGL</name>
<dbReference type="Proteomes" id="UP000626109">
    <property type="component" value="Unassembled WGS sequence"/>
</dbReference>
<evidence type="ECO:0000313" key="1">
    <source>
        <dbReference type="EMBL" id="CAE8716663.1"/>
    </source>
</evidence>
<accession>A0A813KWI6</accession>
<sequence>MEAPQCHSTWHTAGVLDDLFVWAVTTPAPAHARVRHLEPPVDIPELVSEAGSQSDWLPASYIDSYFLELLASRPESRPSEVRPLSEVPQHEAEKLALVRRCHSVGLRSRLHGRAQVDPIGQDQVAEDLLARTSFFVAVVQTPEGRLFSRQDLGVELCLGSWSKPASCRPDSGLDAFAELSAAACSRYPVLSGQQRSQQSDSMRVGSRHGGCDVVLEVYGGGSASVVEAVAGKVRFDRLFAVRVVSFRREPWATPPAVRSWTAGDEQRLKARDIRLCAHRLRKMPYCASVCCLSESPVSDDKMTR</sequence>